<evidence type="ECO:0000313" key="2">
    <source>
        <dbReference type="EMBL" id="MCV3271394.1"/>
    </source>
</evidence>
<dbReference type="SUPFAM" id="SSF55298">
    <property type="entry name" value="YjgF-like"/>
    <property type="match status" value="1"/>
</dbReference>
<proteinExistence type="inferred from homology"/>
<protein>
    <submittedName>
        <fullName evidence="2">RidA family protein</fullName>
    </submittedName>
</protein>
<dbReference type="RefSeq" id="WP_263843718.1">
    <property type="nucleotide sequence ID" value="NZ_JALIEB010000004.1"/>
</dbReference>
<comment type="similarity">
    <text evidence="1">Belongs to the RutC family.</text>
</comment>
<dbReference type="Pfam" id="PF01042">
    <property type="entry name" value="Ribonuc_L-PSP"/>
    <property type="match status" value="1"/>
</dbReference>
<organism evidence="2 3">
    <name type="scientific">Roseobacter sinensis</name>
    <dbReference type="NCBI Taxonomy" id="2931391"/>
    <lineage>
        <taxon>Bacteria</taxon>
        <taxon>Pseudomonadati</taxon>
        <taxon>Pseudomonadota</taxon>
        <taxon>Alphaproteobacteria</taxon>
        <taxon>Rhodobacterales</taxon>
        <taxon>Roseobacteraceae</taxon>
        <taxon>Roseobacter</taxon>
    </lineage>
</organism>
<gene>
    <name evidence="2" type="ORF">MUB52_08145</name>
</gene>
<dbReference type="InterPro" id="IPR006175">
    <property type="entry name" value="YjgF/YER057c/UK114"/>
</dbReference>
<dbReference type="CDD" id="cd00448">
    <property type="entry name" value="YjgF_YER057c_UK114_family"/>
    <property type="match status" value="1"/>
</dbReference>
<evidence type="ECO:0000313" key="3">
    <source>
        <dbReference type="Proteomes" id="UP001208690"/>
    </source>
</evidence>
<dbReference type="EMBL" id="JALIEB010000004">
    <property type="protein sequence ID" value="MCV3271394.1"/>
    <property type="molecule type" value="Genomic_DNA"/>
</dbReference>
<name>A0ABT3BE16_9RHOB</name>
<keyword evidence="3" id="KW-1185">Reference proteome</keyword>
<dbReference type="PANTHER" id="PTHR11803:SF58">
    <property type="entry name" value="PROTEIN HMF1-RELATED"/>
    <property type="match status" value="1"/>
</dbReference>
<dbReference type="Proteomes" id="UP001208690">
    <property type="component" value="Unassembled WGS sequence"/>
</dbReference>
<comment type="caution">
    <text evidence="2">The sequence shown here is derived from an EMBL/GenBank/DDBJ whole genome shotgun (WGS) entry which is preliminary data.</text>
</comment>
<dbReference type="InterPro" id="IPR035959">
    <property type="entry name" value="RutC-like_sf"/>
</dbReference>
<accession>A0ABT3BE16</accession>
<sequence>MTASIDRMNPHTLPDAGKIGYSQISIASPGRLAFVSGQVAWHPDGAATPTSLADQTDIVARNLQRALDALQASTGDIVQMRICVTDLDNKSQGVAMTPIFRFLAGAKPGLTGVGVAALAGPDLEIEVEMIVQLAA</sequence>
<reference evidence="2 3" key="1">
    <citation type="submission" date="2022-04" db="EMBL/GenBank/DDBJ databases">
        <title>Roseobacter sp. WL0113 is a bacterium isolated from neritic sediment.</title>
        <authorList>
            <person name="Wang L."/>
            <person name="He W."/>
            <person name="Zhang D.-F."/>
        </authorList>
    </citation>
    <scope>NUCLEOTIDE SEQUENCE [LARGE SCALE GENOMIC DNA]</scope>
    <source>
        <strain evidence="2 3">WL0113</strain>
    </source>
</reference>
<dbReference type="Gene3D" id="3.30.1330.40">
    <property type="entry name" value="RutC-like"/>
    <property type="match status" value="1"/>
</dbReference>
<evidence type="ECO:0000256" key="1">
    <source>
        <dbReference type="ARBA" id="ARBA00010552"/>
    </source>
</evidence>
<dbReference type="PANTHER" id="PTHR11803">
    <property type="entry name" value="2-IMINOBUTANOATE/2-IMINOPROPANOATE DEAMINASE RIDA"/>
    <property type="match status" value="1"/>
</dbReference>